<organism evidence="1 2">
    <name type="scientific">Antrihabitans cavernicola</name>
    <dbReference type="NCBI Taxonomy" id="2495913"/>
    <lineage>
        <taxon>Bacteria</taxon>
        <taxon>Bacillati</taxon>
        <taxon>Actinomycetota</taxon>
        <taxon>Actinomycetes</taxon>
        <taxon>Mycobacteriales</taxon>
        <taxon>Nocardiaceae</taxon>
        <taxon>Antrihabitans</taxon>
    </lineage>
</organism>
<comment type="caution">
    <text evidence="1">The sequence shown here is derived from an EMBL/GenBank/DDBJ whole genome shotgun (WGS) entry which is preliminary data.</text>
</comment>
<dbReference type="EMBL" id="VLNY01000001">
    <property type="protein sequence ID" value="KAA0024439.1"/>
    <property type="molecule type" value="Genomic_DNA"/>
</dbReference>
<sequence length="383" mass="39542">MAIDLFVAGDPQSCYSCGTGLSAYATGIDGGSHAISDAKTKSEREWEGDAGNKFRGRIATMSKGADGLADQARAAGKAIDALGDGLTNAKAQMRQAANMAAEAGLAVTPDLCNPEMIAEPQRILGPMTMPQEVRYANQVRAYNEALLATITARDIEKKAHAALADALKVVGTVVEDAKSQLKFLVLGETTGVIGTAIGQSDKWAAVGEENRAKAAKFRAIAQEAIDSGDPFWESKALSPVRFYEGQADDAAKVVAANTKLAGGDGLIGKALRPLEWNPGSLAPEGTALRAAGSKLPVVGLALTAWQTEEDLNKAQDGGQVAKAIGKNVGGYAAGTAVTELILASTAGGPATFLAVTAGVGVAFGVGEVVDHWGPITRWMAHPW</sequence>
<proteinExistence type="predicted"/>
<dbReference type="Proteomes" id="UP000322244">
    <property type="component" value="Unassembled WGS sequence"/>
</dbReference>
<protein>
    <submittedName>
        <fullName evidence="1">Uncharacterized protein</fullName>
    </submittedName>
</protein>
<evidence type="ECO:0000313" key="2">
    <source>
        <dbReference type="Proteomes" id="UP000322244"/>
    </source>
</evidence>
<accession>A0A5A7SG66</accession>
<keyword evidence="2" id="KW-1185">Reference proteome</keyword>
<dbReference type="RefSeq" id="WP_149428215.1">
    <property type="nucleotide sequence ID" value="NZ_VLNY01000001.1"/>
</dbReference>
<dbReference type="AlphaFoldDB" id="A0A5A7SG66"/>
<dbReference type="OrthoDB" id="3296722at2"/>
<evidence type="ECO:0000313" key="1">
    <source>
        <dbReference type="EMBL" id="KAA0024439.1"/>
    </source>
</evidence>
<name>A0A5A7SG66_9NOCA</name>
<dbReference type="InterPro" id="IPR038332">
    <property type="entry name" value="PPE_sf"/>
</dbReference>
<dbReference type="Gene3D" id="1.20.1260.20">
    <property type="entry name" value="PPE superfamily"/>
    <property type="match status" value="1"/>
</dbReference>
<gene>
    <name evidence="1" type="ORF">FOY51_00250</name>
</gene>
<reference evidence="1 2" key="1">
    <citation type="submission" date="2019-07" db="EMBL/GenBank/DDBJ databases">
        <title>Rhodococcus cavernicolus sp. nov., isolated from a cave.</title>
        <authorList>
            <person name="Lee S.D."/>
        </authorList>
    </citation>
    <scope>NUCLEOTIDE SEQUENCE [LARGE SCALE GENOMIC DNA]</scope>
    <source>
        <strain evidence="1 2">C1-24</strain>
    </source>
</reference>